<dbReference type="GO" id="GO:0030729">
    <property type="term" value="F:acetoacetate-CoA ligase activity"/>
    <property type="evidence" value="ECO:0007669"/>
    <property type="project" value="TreeGrafter"/>
</dbReference>
<dbReference type="SUPFAM" id="SSF56801">
    <property type="entry name" value="Acetyl-CoA synthetase-like"/>
    <property type="match status" value="1"/>
</dbReference>
<dbReference type="Pfam" id="PF00501">
    <property type="entry name" value="AMP-binding"/>
    <property type="match status" value="1"/>
</dbReference>
<dbReference type="EMBL" id="SGPJ01000286">
    <property type="protein sequence ID" value="THG95812.1"/>
    <property type="molecule type" value="Genomic_DNA"/>
</dbReference>
<evidence type="ECO:0000313" key="2">
    <source>
        <dbReference type="EMBL" id="THG95812.1"/>
    </source>
</evidence>
<evidence type="ECO:0000313" key="3">
    <source>
        <dbReference type="Proteomes" id="UP000309038"/>
    </source>
</evidence>
<feature type="domain" description="AMP-dependent synthetase/ligase" evidence="1">
    <location>
        <begin position="30"/>
        <end position="201"/>
    </location>
</feature>
<name>A0A4V3X9X0_9APHY</name>
<reference evidence="2 3" key="1">
    <citation type="submission" date="2019-02" db="EMBL/GenBank/DDBJ databases">
        <title>Genome sequencing of the rare red list fungi Phlebia centrifuga.</title>
        <authorList>
            <person name="Buettner E."/>
            <person name="Kellner H."/>
        </authorList>
    </citation>
    <scope>NUCLEOTIDE SEQUENCE [LARGE SCALE GENOMIC DNA]</scope>
    <source>
        <strain evidence="2 3">DSM 108282</strain>
    </source>
</reference>
<dbReference type="PANTHER" id="PTHR42921:SF1">
    <property type="entry name" value="ACETOACETYL-COA SYNTHETASE"/>
    <property type="match status" value="1"/>
</dbReference>
<evidence type="ECO:0000259" key="1">
    <source>
        <dbReference type="Pfam" id="PF00501"/>
    </source>
</evidence>
<organism evidence="2 3">
    <name type="scientific">Hermanssonia centrifuga</name>
    <dbReference type="NCBI Taxonomy" id="98765"/>
    <lineage>
        <taxon>Eukaryota</taxon>
        <taxon>Fungi</taxon>
        <taxon>Dikarya</taxon>
        <taxon>Basidiomycota</taxon>
        <taxon>Agaricomycotina</taxon>
        <taxon>Agaricomycetes</taxon>
        <taxon>Polyporales</taxon>
        <taxon>Meruliaceae</taxon>
        <taxon>Hermanssonia</taxon>
    </lineage>
</organism>
<comment type="caution">
    <text evidence="2">The sequence shown here is derived from an EMBL/GenBank/DDBJ whole genome shotgun (WGS) entry which is preliminary data.</text>
</comment>
<dbReference type="Gene3D" id="3.30.300.30">
    <property type="match status" value="1"/>
</dbReference>
<dbReference type="AlphaFoldDB" id="A0A4V3X9X0"/>
<dbReference type="PANTHER" id="PTHR42921">
    <property type="entry name" value="ACETOACETYL-COA SYNTHETASE"/>
    <property type="match status" value="1"/>
</dbReference>
<gene>
    <name evidence="2" type="ORF">EW026_g5914</name>
</gene>
<dbReference type="Proteomes" id="UP000309038">
    <property type="component" value="Unassembled WGS sequence"/>
</dbReference>
<dbReference type="InterPro" id="IPR042099">
    <property type="entry name" value="ANL_N_sf"/>
</dbReference>
<dbReference type="InterPro" id="IPR045851">
    <property type="entry name" value="AMP-bd_C_sf"/>
</dbReference>
<sequence>MDSIQLGHDRQAEAYRPRAGGMLLQMNKELQICADLKPEDVYFYYTTTGWMMWNYLASGLALGCTLVLYDGSPLRDPAYLWNLVDELGITIFGTSAKYLDQLSKCYKNPKSSHSLSTLRHIYSTGSPLAAPLYDFVYEQISPNVLLGSITGGTDICSLFAGMNTALPVYRGELQCRMLGMAVEAFTPTGEICLPDEAGELVCLKPFPCQPIGFWPLPGYGSKEEVEAAKISNPGGIRFGSAELYDVIDLCFAPEVTHHAHTIVDALAIGQSIAQGTDERVILFVKLLEGEALSEDLVKRIKHEIRTRRSARHVPAKVIQVEDIPYTLTGKRVEVPVKKIINGAPISSVNPATLKNPECLVLYETAGEALRAELEGK</sequence>
<accession>A0A4V3X9X0</accession>
<keyword evidence="3" id="KW-1185">Reference proteome</keyword>
<protein>
    <recommendedName>
        <fullName evidence="1">AMP-dependent synthetase/ligase domain-containing protein</fullName>
    </recommendedName>
</protein>
<proteinExistence type="predicted"/>
<dbReference type="Gene3D" id="3.40.50.12780">
    <property type="entry name" value="N-terminal domain of ligase-like"/>
    <property type="match status" value="1"/>
</dbReference>
<dbReference type="InterPro" id="IPR000873">
    <property type="entry name" value="AMP-dep_synth/lig_dom"/>
</dbReference>